<evidence type="ECO:0000313" key="8">
    <source>
        <dbReference type="EMBL" id="ULT79379.1"/>
    </source>
</evidence>
<dbReference type="GO" id="GO:0016020">
    <property type="term" value="C:membrane"/>
    <property type="evidence" value="ECO:0007669"/>
    <property type="project" value="UniProtKB-SubCell"/>
</dbReference>
<evidence type="ECO:0000256" key="4">
    <source>
        <dbReference type="ARBA" id="ARBA00022989"/>
    </source>
</evidence>
<evidence type="ECO:0000256" key="2">
    <source>
        <dbReference type="ARBA" id="ARBA00007936"/>
    </source>
</evidence>
<keyword evidence="5 6" id="KW-0472">Membrane</keyword>
<dbReference type="SUPFAM" id="SSF50353">
    <property type="entry name" value="Cytokine"/>
    <property type="match status" value="1"/>
</dbReference>
<dbReference type="SUPFAM" id="SSF81324">
    <property type="entry name" value="Voltage-gated potassium channels"/>
    <property type="match status" value="2"/>
</dbReference>
<gene>
    <name evidence="8" type="ORF">L3Y34_010185</name>
</gene>
<reference evidence="8 9" key="1">
    <citation type="submission" date="2022-05" db="EMBL/GenBank/DDBJ databases">
        <title>Chromosome-level reference genomes for two strains of Caenorhabditis briggsae: an improved platform for comparative genomics.</title>
        <authorList>
            <person name="Stevens L."/>
            <person name="Andersen E.C."/>
        </authorList>
    </citation>
    <scope>NUCLEOTIDE SEQUENCE [LARGE SCALE GENOMIC DNA]</scope>
    <source>
        <strain evidence="8">QX1410_ONT</strain>
        <tissue evidence="8">Whole-organism</tissue>
    </source>
</reference>
<evidence type="ECO:0000313" key="9">
    <source>
        <dbReference type="Proteomes" id="UP000827892"/>
    </source>
</evidence>
<dbReference type="EMBL" id="CP090896">
    <property type="protein sequence ID" value="ULT79379.1"/>
    <property type="molecule type" value="Genomic_DNA"/>
</dbReference>
<evidence type="ECO:0000256" key="7">
    <source>
        <dbReference type="SAM" id="SignalP"/>
    </source>
</evidence>
<keyword evidence="3 6" id="KW-0812">Transmembrane</keyword>
<name>A0AAE9CSC8_CAEBR</name>
<feature type="transmembrane region" description="Helical" evidence="6">
    <location>
        <begin position="160"/>
        <end position="181"/>
    </location>
</feature>
<dbReference type="GO" id="GO:0005267">
    <property type="term" value="F:potassium channel activity"/>
    <property type="evidence" value="ECO:0007669"/>
    <property type="project" value="InterPro"/>
</dbReference>
<dbReference type="AlphaFoldDB" id="A0AAE9CSC8"/>
<comment type="subcellular location">
    <subcellularLocation>
        <location evidence="1">Membrane</location>
        <topology evidence="1">Multi-pass membrane protein</topology>
    </subcellularLocation>
</comment>
<evidence type="ECO:0008006" key="10">
    <source>
        <dbReference type="Google" id="ProtNLM"/>
    </source>
</evidence>
<evidence type="ECO:0000256" key="5">
    <source>
        <dbReference type="ARBA" id="ARBA00023136"/>
    </source>
</evidence>
<dbReference type="Gene3D" id="2.80.10.50">
    <property type="match status" value="1"/>
</dbReference>
<dbReference type="InterPro" id="IPR002209">
    <property type="entry name" value="Fibroblast_GF_fam"/>
</dbReference>
<organism evidence="8 9">
    <name type="scientific">Caenorhabditis briggsae</name>
    <dbReference type="NCBI Taxonomy" id="6238"/>
    <lineage>
        <taxon>Eukaryota</taxon>
        <taxon>Metazoa</taxon>
        <taxon>Ecdysozoa</taxon>
        <taxon>Nematoda</taxon>
        <taxon>Chromadorea</taxon>
        <taxon>Rhabditida</taxon>
        <taxon>Rhabditina</taxon>
        <taxon>Rhabditomorpha</taxon>
        <taxon>Rhabditoidea</taxon>
        <taxon>Rhabditidae</taxon>
        <taxon>Peloderinae</taxon>
        <taxon>Caenorhabditis</taxon>
    </lineage>
</organism>
<dbReference type="CDD" id="cd23307">
    <property type="entry name" value="beta-trefoil_FGF8-like"/>
    <property type="match status" value="1"/>
</dbReference>
<evidence type="ECO:0000256" key="3">
    <source>
        <dbReference type="ARBA" id="ARBA00022692"/>
    </source>
</evidence>
<feature type="signal peptide" evidence="7">
    <location>
        <begin position="1"/>
        <end position="19"/>
    </location>
</feature>
<keyword evidence="4 6" id="KW-1133">Transmembrane helix</keyword>
<dbReference type="InterPro" id="IPR003280">
    <property type="entry name" value="2pore_dom_K_chnl"/>
</dbReference>
<keyword evidence="7" id="KW-0732">Signal</keyword>
<protein>
    <recommendedName>
        <fullName evidence="10">Potassium channel domain-containing protein</fullName>
    </recommendedName>
</protein>
<dbReference type="Gene3D" id="1.10.287.70">
    <property type="match status" value="1"/>
</dbReference>
<dbReference type="PANTHER" id="PTHR11003">
    <property type="entry name" value="POTASSIUM CHANNEL, SUBFAMILY K"/>
    <property type="match status" value="1"/>
</dbReference>
<evidence type="ECO:0000256" key="1">
    <source>
        <dbReference type="ARBA" id="ARBA00004141"/>
    </source>
</evidence>
<accession>A0AAE9CSC8</accession>
<feature type="transmembrane region" description="Helical" evidence="6">
    <location>
        <begin position="311"/>
        <end position="330"/>
    </location>
</feature>
<dbReference type="InterPro" id="IPR008996">
    <property type="entry name" value="IL1/FGF"/>
</dbReference>
<dbReference type="Pfam" id="PF00167">
    <property type="entry name" value="FGF"/>
    <property type="match status" value="1"/>
</dbReference>
<dbReference type="Proteomes" id="UP000827892">
    <property type="component" value="Chromosome X"/>
</dbReference>
<feature type="transmembrane region" description="Helical" evidence="6">
    <location>
        <begin position="279"/>
        <end position="299"/>
    </location>
</feature>
<feature type="chain" id="PRO_5041936835" description="Potassium channel domain-containing protein" evidence="7">
    <location>
        <begin position="20"/>
        <end position="436"/>
    </location>
</feature>
<dbReference type="SMART" id="SM00442">
    <property type="entry name" value="FGF"/>
    <property type="match status" value="1"/>
</dbReference>
<feature type="transmembrane region" description="Helical" evidence="6">
    <location>
        <begin position="363"/>
        <end position="380"/>
    </location>
</feature>
<sequence length="436" mass="49987">MLDILFILLMSNAIGHTCARFNMKANVHHIGETHWQLFNECSKGMLQSFLGSLNTRGYPDRHCLTDWNVLGEWDGKFRIQHAQSKKFLCFNKRARVTLRFNGTDVKCTFIEEIHENGYSRLRSSWKPELYLGFNSRGRFQNPLSFHLKPRCFDWIKLVRCLFYTFVLVAWLFMGMILFPALCTPTVKQDDNEAGVFRLDAKRSDLLNVLWAETITNGEDDWSALADQKLELYEKALLQHYGIDLDKSDKSFASGLQKSFAISTTIGPLDVDDFTTVGKFIAVIYALIGTPLFLTVIGQLGKMVTSLWQGTTLWVVTIVYIFISAMIYDIVEGGSDDVPFIEAIFSIFLQFTTVGEVDNEFHGVLPYGIVVLGLALITALYQEMQQNIEHFIHPFEYSFNRLCGTVERWVGERDEAKKSIAETRIEEENEDELSDYE</sequence>
<evidence type="ECO:0000256" key="6">
    <source>
        <dbReference type="SAM" id="Phobius"/>
    </source>
</evidence>
<dbReference type="GO" id="GO:0008083">
    <property type="term" value="F:growth factor activity"/>
    <property type="evidence" value="ECO:0007669"/>
    <property type="project" value="InterPro"/>
</dbReference>
<comment type="similarity">
    <text evidence="2">Belongs to the heparin-binding growth factors family.</text>
</comment>
<proteinExistence type="inferred from homology"/>
<dbReference type="PANTHER" id="PTHR11003:SF150">
    <property type="entry name" value="PROTEIN CBG08159"/>
    <property type="match status" value="1"/>
</dbReference>